<sequence length="246" mass="26462">MKNRTVERALSVLGLIAEAKGGLTQARIAEQLEIPKSTLHSFLAALEDKRFIKADNHGVYTLDVAALALGNAYLDTTDLSQDLRGALVLLLDELNVTAHLATLDGPSVMYVDKLDPAGNQIKLASAIGTRHAAHVTAAGRACLMQLPAPRLQRFMRYALAEGVAAVDLDQLERELETARQRGYEVDHGSLITGVTTVTVPICSPDHFAGSLGVSYLTGAIEVAEAVRVLMNVARTTIEHVSMRSIR</sequence>
<accession>A0ABW3TRA0</accession>
<dbReference type="Gene3D" id="3.30.450.40">
    <property type="match status" value="1"/>
</dbReference>
<dbReference type="InterPro" id="IPR029016">
    <property type="entry name" value="GAF-like_dom_sf"/>
</dbReference>
<keyword evidence="2" id="KW-0238">DNA-binding</keyword>
<dbReference type="Pfam" id="PF01614">
    <property type="entry name" value="IclR_C"/>
    <property type="match status" value="1"/>
</dbReference>
<dbReference type="InterPro" id="IPR050707">
    <property type="entry name" value="HTH_MetabolicPath_Reg"/>
</dbReference>
<dbReference type="InterPro" id="IPR005471">
    <property type="entry name" value="Tscrpt_reg_IclR_N"/>
</dbReference>
<dbReference type="InterPro" id="IPR036388">
    <property type="entry name" value="WH-like_DNA-bd_sf"/>
</dbReference>
<keyword evidence="3" id="KW-0804">Transcription</keyword>
<dbReference type="Pfam" id="PF09339">
    <property type="entry name" value="HTH_IclR"/>
    <property type="match status" value="1"/>
</dbReference>
<evidence type="ECO:0000313" key="7">
    <source>
        <dbReference type="Proteomes" id="UP001597181"/>
    </source>
</evidence>
<keyword evidence="1" id="KW-0805">Transcription regulation</keyword>
<evidence type="ECO:0000256" key="2">
    <source>
        <dbReference type="ARBA" id="ARBA00023125"/>
    </source>
</evidence>
<feature type="domain" description="HTH iclR-type" evidence="4">
    <location>
        <begin position="3"/>
        <end position="64"/>
    </location>
</feature>
<evidence type="ECO:0000259" key="4">
    <source>
        <dbReference type="PROSITE" id="PS51077"/>
    </source>
</evidence>
<feature type="domain" description="IclR-ED" evidence="5">
    <location>
        <begin position="65"/>
        <end position="246"/>
    </location>
</feature>
<reference evidence="7" key="1">
    <citation type="journal article" date="2019" name="Int. J. Syst. Evol. Microbiol.">
        <title>The Global Catalogue of Microorganisms (GCM) 10K type strain sequencing project: providing services to taxonomists for standard genome sequencing and annotation.</title>
        <authorList>
            <consortium name="The Broad Institute Genomics Platform"/>
            <consortium name="The Broad Institute Genome Sequencing Center for Infectious Disease"/>
            <person name="Wu L."/>
            <person name="Ma J."/>
        </authorList>
    </citation>
    <scope>NUCLEOTIDE SEQUENCE [LARGE SCALE GENOMIC DNA]</scope>
    <source>
        <strain evidence="7">CCUG 50213</strain>
    </source>
</reference>
<dbReference type="InterPro" id="IPR014757">
    <property type="entry name" value="Tscrpt_reg_IclR_C"/>
</dbReference>
<evidence type="ECO:0000256" key="1">
    <source>
        <dbReference type="ARBA" id="ARBA00023015"/>
    </source>
</evidence>
<dbReference type="RefSeq" id="WP_343961807.1">
    <property type="nucleotide sequence ID" value="NZ_BAAAKZ010000013.1"/>
</dbReference>
<dbReference type="SUPFAM" id="SSF55781">
    <property type="entry name" value="GAF domain-like"/>
    <property type="match status" value="1"/>
</dbReference>
<comment type="caution">
    <text evidence="6">The sequence shown here is derived from an EMBL/GenBank/DDBJ whole genome shotgun (WGS) entry which is preliminary data.</text>
</comment>
<dbReference type="PROSITE" id="PS51077">
    <property type="entry name" value="HTH_ICLR"/>
    <property type="match status" value="1"/>
</dbReference>
<evidence type="ECO:0000259" key="5">
    <source>
        <dbReference type="PROSITE" id="PS51078"/>
    </source>
</evidence>
<dbReference type="PROSITE" id="PS51078">
    <property type="entry name" value="ICLR_ED"/>
    <property type="match status" value="1"/>
</dbReference>
<proteinExistence type="predicted"/>
<protein>
    <submittedName>
        <fullName evidence="6">IclR family transcriptional regulator</fullName>
    </submittedName>
</protein>
<name>A0ABW3TRA0_9MICO</name>
<dbReference type="InterPro" id="IPR036390">
    <property type="entry name" value="WH_DNA-bd_sf"/>
</dbReference>
<dbReference type="PANTHER" id="PTHR30136">
    <property type="entry name" value="HELIX-TURN-HELIX TRANSCRIPTIONAL REGULATOR, ICLR FAMILY"/>
    <property type="match status" value="1"/>
</dbReference>
<keyword evidence="7" id="KW-1185">Reference proteome</keyword>
<gene>
    <name evidence="6" type="ORF">ACFQ3U_08895</name>
</gene>
<dbReference type="PANTHER" id="PTHR30136:SF35">
    <property type="entry name" value="HTH-TYPE TRANSCRIPTIONAL REGULATOR RV1719"/>
    <property type="match status" value="1"/>
</dbReference>
<dbReference type="Proteomes" id="UP001597181">
    <property type="component" value="Unassembled WGS sequence"/>
</dbReference>
<organism evidence="6 7">
    <name type="scientific">Leucobacter albus</name>
    <dbReference type="NCBI Taxonomy" id="272210"/>
    <lineage>
        <taxon>Bacteria</taxon>
        <taxon>Bacillati</taxon>
        <taxon>Actinomycetota</taxon>
        <taxon>Actinomycetes</taxon>
        <taxon>Micrococcales</taxon>
        <taxon>Microbacteriaceae</taxon>
        <taxon>Leucobacter</taxon>
    </lineage>
</organism>
<dbReference type="EMBL" id="JBHTLY010000003">
    <property type="protein sequence ID" value="MFD1202008.1"/>
    <property type="molecule type" value="Genomic_DNA"/>
</dbReference>
<evidence type="ECO:0000256" key="3">
    <source>
        <dbReference type="ARBA" id="ARBA00023163"/>
    </source>
</evidence>
<dbReference type="SUPFAM" id="SSF46785">
    <property type="entry name" value="Winged helix' DNA-binding domain"/>
    <property type="match status" value="1"/>
</dbReference>
<evidence type="ECO:0000313" key="6">
    <source>
        <dbReference type="EMBL" id="MFD1202008.1"/>
    </source>
</evidence>
<dbReference type="SMART" id="SM00346">
    <property type="entry name" value="HTH_ICLR"/>
    <property type="match status" value="1"/>
</dbReference>
<dbReference type="Gene3D" id="1.10.10.10">
    <property type="entry name" value="Winged helix-like DNA-binding domain superfamily/Winged helix DNA-binding domain"/>
    <property type="match status" value="1"/>
</dbReference>